<dbReference type="EMBL" id="JACGCI010000021">
    <property type="protein sequence ID" value="KAF6757707.1"/>
    <property type="molecule type" value="Genomic_DNA"/>
</dbReference>
<keyword evidence="1" id="KW-0732">Signal</keyword>
<reference evidence="2 3" key="1">
    <citation type="submission" date="2020-07" db="EMBL/GenBank/DDBJ databases">
        <title>Comparative genomics of pyrophilous fungi reveals a link between fire events and developmental genes.</title>
        <authorList>
            <consortium name="DOE Joint Genome Institute"/>
            <person name="Steindorff A.S."/>
            <person name="Carver A."/>
            <person name="Calhoun S."/>
            <person name="Stillman K."/>
            <person name="Liu H."/>
            <person name="Lipzen A."/>
            <person name="Pangilinan J."/>
            <person name="Labutti K."/>
            <person name="Bruns T.D."/>
            <person name="Grigoriev I.V."/>
        </authorList>
    </citation>
    <scope>NUCLEOTIDE SEQUENCE [LARGE SCALE GENOMIC DNA]</scope>
    <source>
        <strain evidence="2 3">CBS 144469</strain>
    </source>
</reference>
<evidence type="ECO:0008006" key="4">
    <source>
        <dbReference type="Google" id="ProtNLM"/>
    </source>
</evidence>
<name>A0A8H6I4D7_9AGAR</name>
<sequence length="78" mass="8132">MSTSTLQRGASCVWTHIAVATLFLRVGDSLCITAVQDPVPLHIHRVLAGCAVAGATTSRAPGNFRGSGVPPRPPGRNR</sequence>
<keyword evidence="3" id="KW-1185">Reference proteome</keyword>
<comment type="caution">
    <text evidence="2">The sequence shown here is derived from an EMBL/GenBank/DDBJ whole genome shotgun (WGS) entry which is preliminary data.</text>
</comment>
<dbReference type="AlphaFoldDB" id="A0A8H6I4D7"/>
<accession>A0A8H6I4D7</accession>
<evidence type="ECO:0000313" key="3">
    <source>
        <dbReference type="Proteomes" id="UP000521943"/>
    </source>
</evidence>
<evidence type="ECO:0000256" key="1">
    <source>
        <dbReference type="SAM" id="SignalP"/>
    </source>
</evidence>
<dbReference type="Proteomes" id="UP000521943">
    <property type="component" value="Unassembled WGS sequence"/>
</dbReference>
<feature type="signal peptide" evidence="1">
    <location>
        <begin position="1"/>
        <end position="29"/>
    </location>
</feature>
<feature type="chain" id="PRO_5034970513" description="Secreted protein" evidence="1">
    <location>
        <begin position="30"/>
        <end position="78"/>
    </location>
</feature>
<protein>
    <recommendedName>
        <fullName evidence="4">Secreted protein</fullName>
    </recommendedName>
</protein>
<proteinExistence type="predicted"/>
<gene>
    <name evidence="2" type="ORF">DFP72DRAFT_890451</name>
</gene>
<organism evidence="2 3">
    <name type="scientific">Ephemerocybe angulata</name>
    <dbReference type="NCBI Taxonomy" id="980116"/>
    <lineage>
        <taxon>Eukaryota</taxon>
        <taxon>Fungi</taxon>
        <taxon>Dikarya</taxon>
        <taxon>Basidiomycota</taxon>
        <taxon>Agaricomycotina</taxon>
        <taxon>Agaricomycetes</taxon>
        <taxon>Agaricomycetidae</taxon>
        <taxon>Agaricales</taxon>
        <taxon>Agaricineae</taxon>
        <taxon>Psathyrellaceae</taxon>
        <taxon>Ephemerocybe</taxon>
    </lineage>
</organism>
<evidence type="ECO:0000313" key="2">
    <source>
        <dbReference type="EMBL" id="KAF6757707.1"/>
    </source>
</evidence>